<dbReference type="AlphaFoldDB" id="A0A8D7F5J8"/>
<keyword evidence="2" id="KW-0547">Nucleotide-binding</keyword>
<accession>A0A8D7F5J8</accession>
<dbReference type="SMART" id="SM00220">
    <property type="entry name" value="S_TKc"/>
    <property type="match status" value="1"/>
</dbReference>
<dbReference type="PROSITE" id="PS00108">
    <property type="entry name" value="PROTEIN_KINASE_ST"/>
    <property type="match status" value="1"/>
</dbReference>
<evidence type="ECO:0000259" key="5">
    <source>
        <dbReference type="PROSITE" id="PS50011"/>
    </source>
</evidence>
<keyword evidence="4" id="KW-1133">Transmembrane helix</keyword>
<evidence type="ECO:0000256" key="4">
    <source>
        <dbReference type="SAM" id="Phobius"/>
    </source>
</evidence>
<dbReference type="Gene3D" id="3.30.200.20">
    <property type="entry name" value="Phosphorylase Kinase, domain 1"/>
    <property type="match status" value="1"/>
</dbReference>
<dbReference type="GO" id="GO:0005524">
    <property type="term" value="F:ATP binding"/>
    <property type="evidence" value="ECO:0007669"/>
    <property type="project" value="UniProtKB-KW"/>
</dbReference>
<dbReference type="GO" id="GO:0004672">
    <property type="term" value="F:protein kinase activity"/>
    <property type="evidence" value="ECO:0007669"/>
    <property type="project" value="InterPro"/>
</dbReference>
<keyword evidence="1" id="KW-0808">Transferase</keyword>
<dbReference type="PANTHER" id="PTHR47989:SF24">
    <property type="entry name" value="CALCIUM_CALMODULIN-REGULATED RECEPTOR-LIKE KINASE 1 ISOFORM X1"/>
    <property type="match status" value="1"/>
</dbReference>
<evidence type="ECO:0000256" key="3">
    <source>
        <dbReference type="ARBA" id="ARBA00022840"/>
    </source>
</evidence>
<proteinExistence type="predicted"/>
<gene>
    <name evidence="6" type="ORF">GSMUA_136450.1</name>
</gene>
<dbReference type="InterPro" id="IPR011009">
    <property type="entry name" value="Kinase-like_dom_sf"/>
</dbReference>
<dbReference type="CDD" id="cd14066">
    <property type="entry name" value="STKc_IRAK"/>
    <property type="match status" value="1"/>
</dbReference>
<keyword evidence="3" id="KW-0067">ATP-binding</keyword>
<organism evidence="6">
    <name type="scientific">Musa acuminata subsp. malaccensis</name>
    <name type="common">Wild banana</name>
    <name type="synonym">Musa malaccensis</name>
    <dbReference type="NCBI Taxonomy" id="214687"/>
    <lineage>
        <taxon>Eukaryota</taxon>
        <taxon>Viridiplantae</taxon>
        <taxon>Streptophyta</taxon>
        <taxon>Embryophyta</taxon>
        <taxon>Tracheophyta</taxon>
        <taxon>Spermatophyta</taxon>
        <taxon>Magnoliopsida</taxon>
        <taxon>Liliopsida</taxon>
        <taxon>Zingiberales</taxon>
        <taxon>Musaceae</taxon>
        <taxon>Musa</taxon>
    </lineage>
</organism>
<dbReference type="InterPro" id="IPR008271">
    <property type="entry name" value="Ser/Thr_kinase_AS"/>
</dbReference>
<dbReference type="Pfam" id="PF07714">
    <property type="entry name" value="PK_Tyr_Ser-Thr"/>
    <property type="match status" value="1"/>
</dbReference>
<evidence type="ECO:0000256" key="2">
    <source>
        <dbReference type="ARBA" id="ARBA00022741"/>
    </source>
</evidence>
<evidence type="ECO:0000256" key="1">
    <source>
        <dbReference type="ARBA" id="ARBA00022679"/>
    </source>
</evidence>
<dbReference type="PANTHER" id="PTHR47989">
    <property type="entry name" value="OS01G0750732 PROTEIN"/>
    <property type="match status" value="1"/>
</dbReference>
<name>A0A8D7F5J8_MUSAM</name>
<feature type="domain" description="Protein kinase" evidence="5">
    <location>
        <begin position="113"/>
        <end position="381"/>
    </location>
</feature>
<dbReference type="Gene3D" id="1.10.510.10">
    <property type="entry name" value="Transferase(Phosphotransferase) domain 1"/>
    <property type="match status" value="1"/>
</dbReference>
<dbReference type="SUPFAM" id="SSF56112">
    <property type="entry name" value="Protein kinase-like (PK-like)"/>
    <property type="match status" value="1"/>
</dbReference>
<feature type="transmembrane region" description="Helical" evidence="4">
    <location>
        <begin position="7"/>
        <end position="28"/>
    </location>
</feature>
<evidence type="ECO:0000313" key="6">
    <source>
        <dbReference type="EMBL" id="CAG1843850.1"/>
    </source>
</evidence>
<keyword evidence="4" id="KW-0472">Membrane</keyword>
<dbReference type="InterPro" id="IPR001245">
    <property type="entry name" value="Ser-Thr/Tyr_kinase_cat_dom"/>
</dbReference>
<dbReference type="PROSITE" id="PS50011">
    <property type="entry name" value="PROTEIN_KINASE_DOM"/>
    <property type="match status" value="1"/>
</dbReference>
<protein>
    <submittedName>
        <fullName evidence="6">(wild Malaysian banana) hypothetical protein</fullName>
    </submittedName>
</protein>
<dbReference type="FunFam" id="1.10.510.10:FF:000495">
    <property type="entry name" value="calcium/calmodulin-regulated receptor-like kinase 1"/>
    <property type="match status" value="1"/>
</dbReference>
<dbReference type="FunFam" id="3.30.200.20:FF:000178">
    <property type="entry name" value="serine/threonine-protein kinase PBS1-like"/>
    <property type="match status" value="1"/>
</dbReference>
<sequence length="405" mass="44461">MKEASRELIMGMLMGVLISLMLALVAFICIKCRCRYLLLLEDNPRRASTIPIRTNGVDASVILSDSTVGQESPVVPQANCTSVWLDGTCKKNPASLLPGIPKYTYRDLQKATCEFTSVIGQGAFGPVFKATVSTGETVAVKVLDTNSKQGEQEFQTEVVLLLGRLHHRNLVNLLGYCADKGQLMLVYMYMTNGSLASHLYCEEHDPLNWTLRVDIALDVARGLEYLHYGAVPPVVHRDIKPSNVLLDQSMRARVADFGLSREAIVNHQKSNVKGTFGYLDPEYISSKIFTKKSDVYSFGVLLLEMIAGRSPQQGLMDYVELAAMDVEGTAGWDEIVDPRLSGAYNAEELHNIGAVAHKCINPDSGPRPSMSFVVQALSQVVKARDGTRHREKTLLPVATAGEEAN</sequence>
<reference evidence="6" key="1">
    <citation type="submission" date="2021-03" db="EMBL/GenBank/DDBJ databases">
        <authorList>
            <consortium name="Genoscope - CEA"/>
            <person name="William W."/>
        </authorList>
    </citation>
    <scope>NUCLEOTIDE SEQUENCE</scope>
    <source>
        <strain evidence="6">Doubled-haploid Pahang</strain>
    </source>
</reference>
<dbReference type="InterPro" id="IPR000719">
    <property type="entry name" value="Prot_kinase_dom"/>
</dbReference>
<keyword evidence="4" id="KW-0812">Transmembrane</keyword>
<dbReference type="EMBL" id="HG996469">
    <property type="protein sequence ID" value="CAG1843850.1"/>
    <property type="molecule type" value="Genomic_DNA"/>
</dbReference>